<dbReference type="NCBIfam" id="TIGR02937">
    <property type="entry name" value="sigma70-ECF"/>
    <property type="match status" value="1"/>
</dbReference>
<organism evidence="7 8">
    <name type="scientific">Benzoatithermus flavus</name>
    <dbReference type="NCBI Taxonomy" id="3108223"/>
    <lineage>
        <taxon>Bacteria</taxon>
        <taxon>Pseudomonadati</taxon>
        <taxon>Pseudomonadota</taxon>
        <taxon>Alphaproteobacteria</taxon>
        <taxon>Geminicoccales</taxon>
        <taxon>Geminicoccaceae</taxon>
        <taxon>Benzoatithermus</taxon>
    </lineage>
</organism>
<comment type="similarity">
    <text evidence="1">Belongs to the sigma-70 factor family. ECF subfamily.</text>
</comment>
<gene>
    <name evidence="7" type="ORF">U1T56_14005</name>
</gene>
<dbReference type="CDD" id="cd06171">
    <property type="entry name" value="Sigma70_r4"/>
    <property type="match status" value="1"/>
</dbReference>
<dbReference type="InterPro" id="IPR036388">
    <property type="entry name" value="WH-like_DNA-bd_sf"/>
</dbReference>
<dbReference type="Pfam" id="PF08281">
    <property type="entry name" value="Sigma70_r4_2"/>
    <property type="match status" value="1"/>
</dbReference>
<dbReference type="InterPro" id="IPR053866">
    <property type="entry name" value="PhyR_sigma2"/>
</dbReference>
<proteinExistence type="inferred from homology"/>
<evidence type="ECO:0000256" key="4">
    <source>
        <dbReference type="ARBA" id="ARBA00023163"/>
    </source>
</evidence>
<dbReference type="RefSeq" id="WP_418160120.1">
    <property type="nucleotide sequence ID" value="NZ_JBBLZC010000013.1"/>
</dbReference>
<dbReference type="Proteomes" id="UP001375743">
    <property type="component" value="Unassembled WGS sequence"/>
</dbReference>
<keyword evidence="2" id="KW-0805">Transcription regulation</keyword>
<dbReference type="SUPFAM" id="SSF88659">
    <property type="entry name" value="Sigma3 and sigma4 domains of RNA polymerase sigma factors"/>
    <property type="match status" value="1"/>
</dbReference>
<evidence type="ECO:0000256" key="2">
    <source>
        <dbReference type="ARBA" id="ARBA00023015"/>
    </source>
</evidence>
<keyword evidence="4" id="KW-0804">Transcription</keyword>
<dbReference type="InterPro" id="IPR013324">
    <property type="entry name" value="RNA_pol_sigma_r3/r4-like"/>
</dbReference>
<keyword evidence="8" id="KW-1185">Reference proteome</keyword>
<reference evidence="7 8" key="1">
    <citation type="submission" date="2024-01" db="EMBL/GenBank/DDBJ databases">
        <title>Multi-omics insights into the function and evolution of sodium benzoate biodegradation pathways in Benzoatithermus flavus gen. nov., sp. nov. from hot spring.</title>
        <authorList>
            <person name="Hu C.-J."/>
            <person name="Li W.-J."/>
        </authorList>
    </citation>
    <scope>NUCLEOTIDE SEQUENCE [LARGE SCALE GENOMIC DNA]</scope>
    <source>
        <strain evidence="7 8">SYSU G07066</strain>
    </source>
</reference>
<dbReference type="PANTHER" id="PTHR43133">
    <property type="entry name" value="RNA POLYMERASE ECF-TYPE SIGMA FACTO"/>
    <property type="match status" value="1"/>
</dbReference>
<dbReference type="Gene3D" id="1.10.1740.10">
    <property type="match status" value="1"/>
</dbReference>
<dbReference type="PANTHER" id="PTHR43133:SF25">
    <property type="entry name" value="RNA POLYMERASE SIGMA FACTOR RFAY-RELATED"/>
    <property type="match status" value="1"/>
</dbReference>
<evidence type="ECO:0000256" key="1">
    <source>
        <dbReference type="ARBA" id="ARBA00010641"/>
    </source>
</evidence>
<dbReference type="InterPro" id="IPR039425">
    <property type="entry name" value="RNA_pol_sigma-70-like"/>
</dbReference>
<evidence type="ECO:0000313" key="8">
    <source>
        <dbReference type="Proteomes" id="UP001375743"/>
    </source>
</evidence>
<dbReference type="EMBL" id="JBBLZC010000013">
    <property type="protein sequence ID" value="MEK0084272.1"/>
    <property type="molecule type" value="Genomic_DNA"/>
</dbReference>
<dbReference type="InterPro" id="IPR013325">
    <property type="entry name" value="RNA_pol_sigma_r2"/>
</dbReference>
<protein>
    <submittedName>
        <fullName evidence="7">Sigma-70 family RNA polymerase sigma factor</fullName>
    </submittedName>
</protein>
<sequence>MDEEELVALLPNLRRFARVLCRDDAEADDLVQSTCERALRRADGFAPGTRLDRWLFKMMQNLWLDRARSAATRHRHVDLDAARDLVGADGSRDGEARVMLARVRARIAALPEQQRLVLALVVAEGLGYREAAERLGVPIGTVMSRLARARRSLFDLVGEGGSARGESAPSCQARW</sequence>
<feature type="domain" description="PhyR sigma2" evidence="6">
    <location>
        <begin position="8"/>
        <end position="59"/>
    </location>
</feature>
<evidence type="ECO:0000256" key="3">
    <source>
        <dbReference type="ARBA" id="ARBA00023082"/>
    </source>
</evidence>
<evidence type="ECO:0000313" key="7">
    <source>
        <dbReference type="EMBL" id="MEK0084272.1"/>
    </source>
</evidence>
<dbReference type="InterPro" id="IPR013249">
    <property type="entry name" value="RNA_pol_sigma70_r4_t2"/>
</dbReference>
<dbReference type="InterPro" id="IPR014284">
    <property type="entry name" value="RNA_pol_sigma-70_dom"/>
</dbReference>
<dbReference type="Pfam" id="PF22029">
    <property type="entry name" value="PhyR_sigma2"/>
    <property type="match status" value="1"/>
</dbReference>
<keyword evidence="3" id="KW-0731">Sigma factor</keyword>
<feature type="domain" description="RNA polymerase sigma factor 70 region 4 type 2" evidence="5">
    <location>
        <begin position="102"/>
        <end position="153"/>
    </location>
</feature>
<name>A0ABU8XWE3_9PROT</name>
<evidence type="ECO:0000259" key="5">
    <source>
        <dbReference type="Pfam" id="PF08281"/>
    </source>
</evidence>
<dbReference type="SUPFAM" id="SSF88946">
    <property type="entry name" value="Sigma2 domain of RNA polymerase sigma factors"/>
    <property type="match status" value="1"/>
</dbReference>
<accession>A0ABU8XWE3</accession>
<evidence type="ECO:0000259" key="6">
    <source>
        <dbReference type="Pfam" id="PF22029"/>
    </source>
</evidence>
<comment type="caution">
    <text evidence="7">The sequence shown here is derived from an EMBL/GenBank/DDBJ whole genome shotgun (WGS) entry which is preliminary data.</text>
</comment>
<dbReference type="Gene3D" id="1.10.10.10">
    <property type="entry name" value="Winged helix-like DNA-binding domain superfamily/Winged helix DNA-binding domain"/>
    <property type="match status" value="1"/>
</dbReference>